<evidence type="ECO:0000256" key="4">
    <source>
        <dbReference type="SAM" id="MobiDB-lite"/>
    </source>
</evidence>
<dbReference type="PRINTS" id="PR00598">
    <property type="entry name" value="HTHMARR"/>
</dbReference>
<dbReference type="InterPro" id="IPR036388">
    <property type="entry name" value="WH-like_DNA-bd_sf"/>
</dbReference>
<feature type="compositionally biased region" description="Polar residues" evidence="4">
    <location>
        <begin position="1"/>
        <end position="12"/>
    </location>
</feature>
<dbReference type="CDD" id="cd00090">
    <property type="entry name" value="HTH_ARSR"/>
    <property type="match status" value="1"/>
</dbReference>
<feature type="compositionally biased region" description="Gly residues" evidence="4">
    <location>
        <begin position="251"/>
        <end position="263"/>
    </location>
</feature>
<keyword evidence="3" id="KW-0804">Transcription</keyword>
<dbReference type="SUPFAM" id="SSF46785">
    <property type="entry name" value="Winged helix' DNA-binding domain"/>
    <property type="match status" value="1"/>
</dbReference>
<protein>
    <submittedName>
        <fullName evidence="6">Transcriptional regulator SlyA</fullName>
    </submittedName>
</protein>
<feature type="compositionally biased region" description="Basic and acidic residues" evidence="4">
    <location>
        <begin position="283"/>
        <end position="296"/>
    </location>
</feature>
<evidence type="ECO:0000259" key="5">
    <source>
        <dbReference type="PROSITE" id="PS50995"/>
    </source>
</evidence>
<dbReference type="GO" id="GO:0003700">
    <property type="term" value="F:DNA-binding transcription factor activity"/>
    <property type="evidence" value="ECO:0007669"/>
    <property type="project" value="InterPro"/>
</dbReference>
<dbReference type="PROSITE" id="PS50995">
    <property type="entry name" value="HTH_MARR_2"/>
    <property type="match status" value="1"/>
</dbReference>
<dbReference type="Pfam" id="PF12802">
    <property type="entry name" value="MarR_2"/>
    <property type="match status" value="1"/>
</dbReference>
<dbReference type="PANTHER" id="PTHR33164">
    <property type="entry name" value="TRANSCRIPTIONAL REGULATOR, MARR FAMILY"/>
    <property type="match status" value="1"/>
</dbReference>
<proteinExistence type="predicted"/>
<name>A0A3S4V366_9ACTN</name>
<evidence type="ECO:0000313" key="6">
    <source>
        <dbReference type="EMBL" id="VEI03699.1"/>
    </source>
</evidence>
<evidence type="ECO:0000256" key="3">
    <source>
        <dbReference type="ARBA" id="ARBA00023163"/>
    </source>
</evidence>
<evidence type="ECO:0000313" key="7">
    <source>
        <dbReference type="Proteomes" id="UP000277858"/>
    </source>
</evidence>
<gene>
    <name evidence="6" type="ORF">NCTC13652_01910</name>
</gene>
<dbReference type="SMART" id="SM00347">
    <property type="entry name" value="HTH_MARR"/>
    <property type="match status" value="1"/>
</dbReference>
<accession>A0A3S4V366</accession>
<dbReference type="InterPro" id="IPR000835">
    <property type="entry name" value="HTH_MarR-typ"/>
</dbReference>
<evidence type="ECO:0000256" key="2">
    <source>
        <dbReference type="ARBA" id="ARBA00023125"/>
    </source>
</evidence>
<feature type="region of interest" description="Disordered" evidence="4">
    <location>
        <begin position="1"/>
        <end position="45"/>
    </location>
</feature>
<dbReference type="GO" id="GO:0006950">
    <property type="term" value="P:response to stress"/>
    <property type="evidence" value="ECO:0007669"/>
    <property type="project" value="TreeGrafter"/>
</dbReference>
<organism evidence="6 7">
    <name type="scientific">Acidipropionibacterium jensenii</name>
    <dbReference type="NCBI Taxonomy" id="1749"/>
    <lineage>
        <taxon>Bacteria</taxon>
        <taxon>Bacillati</taxon>
        <taxon>Actinomycetota</taxon>
        <taxon>Actinomycetes</taxon>
        <taxon>Propionibacteriales</taxon>
        <taxon>Propionibacteriaceae</taxon>
        <taxon>Acidipropionibacterium</taxon>
    </lineage>
</organism>
<feature type="compositionally biased region" description="Polar residues" evidence="4">
    <location>
        <begin position="33"/>
        <end position="42"/>
    </location>
</feature>
<keyword evidence="7" id="KW-1185">Reference proteome</keyword>
<dbReference type="PANTHER" id="PTHR33164:SF43">
    <property type="entry name" value="HTH-TYPE TRANSCRIPTIONAL REPRESSOR YETL"/>
    <property type="match status" value="1"/>
</dbReference>
<reference evidence="6 7" key="1">
    <citation type="submission" date="2018-12" db="EMBL/GenBank/DDBJ databases">
        <authorList>
            <consortium name="Pathogen Informatics"/>
        </authorList>
    </citation>
    <scope>NUCLEOTIDE SEQUENCE [LARGE SCALE GENOMIC DNA]</scope>
    <source>
        <strain evidence="6 7">NCTC13652</strain>
    </source>
</reference>
<sequence>MTDNTNSPGNPDTNPPQDQPGNSSESAHEVPTDSRTPGTGQTDPRRLAAERLSYLAVLQFQNRRRGRRGAEPWRDPRHGQGRVLALLKLKPEMTQRELTYLMGMSRQSIAELLRKLEDQGLVERTPSQEDRRAVLVSLTEAGREIDQRDPDRSSGTGLLDFLSDEEAATLADLLGRVIEELEERAGIDVEHRREMVAEFWRSRAGGRHPHGGPGQHGGPEQHGVPGEHGGPHPRGDRPEPPGFPDFPGVPGFPGFGPWGGPGGAPVPPPEGCGGPHGHGPHGHGPDGHGPREHGPY</sequence>
<dbReference type="GO" id="GO:0003677">
    <property type="term" value="F:DNA binding"/>
    <property type="evidence" value="ECO:0007669"/>
    <property type="project" value="UniProtKB-KW"/>
</dbReference>
<feature type="domain" description="HTH marR-type" evidence="5">
    <location>
        <begin position="49"/>
        <end position="179"/>
    </location>
</feature>
<feature type="compositionally biased region" description="Basic and acidic residues" evidence="4">
    <location>
        <begin position="229"/>
        <end position="239"/>
    </location>
</feature>
<dbReference type="Proteomes" id="UP000277858">
    <property type="component" value="Chromosome"/>
</dbReference>
<dbReference type="RefSeq" id="WP_051238066.1">
    <property type="nucleotide sequence ID" value="NZ_LR134473.1"/>
</dbReference>
<dbReference type="EMBL" id="LR134473">
    <property type="protein sequence ID" value="VEI03699.1"/>
    <property type="molecule type" value="Genomic_DNA"/>
</dbReference>
<dbReference type="InterPro" id="IPR039422">
    <property type="entry name" value="MarR/SlyA-like"/>
</dbReference>
<dbReference type="InterPro" id="IPR011991">
    <property type="entry name" value="ArsR-like_HTH"/>
</dbReference>
<feature type="region of interest" description="Disordered" evidence="4">
    <location>
        <begin position="202"/>
        <end position="296"/>
    </location>
</feature>
<dbReference type="PROSITE" id="PS01117">
    <property type="entry name" value="HTH_MARR_1"/>
    <property type="match status" value="1"/>
</dbReference>
<keyword evidence="2" id="KW-0238">DNA-binding</keyword>
<evidence type="ECO:0000256" key="1">
    <source>
        <dbReference type="ARBA" id="ARBA00023015"/>
    </source>
</evidence>
<dbReference type="Gene3D" id="1.10.10.10">
    <property type="entry name" value="Winged helix-like DNA-binding domain superfamily/Winged helix DNA-binding domain"/>
    <property type="match status" value="1"/>
</dbReference>
<dbReference type="AlphaFoldDB" id="A0A3S4V366"/>
<dbReference type="InterPro" id="IPR023187">
    <property type="entry name" value="Tscrpt_reg_MarR-type_CS"/>
</dbReference>
<dbReference type="InterPro" id="IPR036390">
    <property type="entry name" value="WH_DNA-bd_sf"/>
</dbReference>
<keyword evidence="1" id="KW-0805">Transcription regulation</keyword>